<name>A0A6M3M4W4_9ZZZZ</name>
<gene>
    <name evidence="1" type="ORF">MM171A01198_0004</name>
    <name evidence="2" type="ORF">MM171B01004_0010</name>
</gene>
<sequence>MIILEGKNTKKGFGARWKEIDSDKLRELNALITIPDFTGETEIRGKTSLRFFTEYDDLYDEVFAKDSEWVKAISRRSD</sequence>
<evidence type="ECO:0000313" key="1">
    <source>
        <dbReference type="EMBL" id="QJA99294.1"/>
    </source>
</evidence>
<proteinExistence type="predicted"/>
<organism evidence="2">
    <name type="scientific">viral metagenome</name>
    <dbReference type="NCBI Taxonomy" id="1070528"/>
    <lineage>
        <taxon>unclassified sequences</taxon>
        <taxon>metagenomes</taxon>
        <taxon>organismal metagenomes</taxon>
    </lineage>
</organism>
<evidence type="ECO:0000313" key="2">
    <source>
        <dbReference type="EMBL" id="QJB02911.1"/>
    </source>
</evidence>
<dbReference type="EMBL" id="MT143814">
    <property type="protein sequence ID" value="QJB02911.1"/>
    <property type="molecule type" value="Genomic_DNA"/>
</dbReference>
<reference evidence="2" key="1">
    <citation type="submission" date="2020-03" db="EMBL/GenBank/DDBJ databases">
        <title>The deep terrestrial virosphere.</title>
        <authorList>
            <person name="Holmfeldt K."/>
            <person name="Nilsson E."/>
            <person name="Simone D."/>
            <person name="Lopez-Fernandez M."/>
            <person name="Wu X."/>
            <person name="de Brujin I."/>
            <person name="Lundin D."/>
            <person name="Andersson A."/>
            <person name="Bertilsson S."/>
            <person name="Dopson M."/>
        </authorList>
    </citation>
    <scope>NUCLEOTIDE SEQUENCE</scope>
    <source>
        <strain evidence="1">MM171A01198</strain>
        <strain evidence="2">MM171B01004</strain>
    </source>
</reference>
<accession>A0A6M3M4W4</accession>
<dbReference type="EMBL" id="MT143641">
    <property type="protein sequence ID" value="QJA99294.1"/>
    <property type="molecule type" value="Genomic_DNA"/>
</dbReference>
<protein>
    <submittedName>
        <fullName evidence="2">Uncharacterized protein</fullName>
    </submittedName>
</protein>
<dbReference type="AlphaFoldDB" id="A0A6M3M4W4"/>